<dbReference type="EMBL" id="JALJOS010000011">
    <property type="protein sequence ID" value="KAK9833164.1"/>
    <property type="molecule type" value="Genomic_DNA"/>
</dbReference>
<evidence type="ECO:0000256" key="6">
    <source>
        <dbReference type="ARBA" id="ARBA00023128"/>
    </source>
</evidence>
<evidence type="ECO:0000256" key="7">
    <source>
        <dbReference type="ARBA" id="ARBA00023136"/>
    </source>
</evidence>
<dbReference type="GO" id="GO:0008320">
    <property type="term" value="F:protein transmembrane transporter activity"/>
    <property type="evidence" value="ECO:0007669"/>
    <property type="project" value="TreeGrafter"/>
</dbReference>
<evidence type="ECO:0000256" key="8">
    <source>
        <dbReference type="SAM" id="MobiDB-lite"/>
    </source>
</evidence>
<dbReference type="Proteomes" id="UP001438707">
    <property type="component" value="Unassembled WGS sequence"/>
</dbReference>
<keyword evidence="7" id="KW-0472">Membrane</keyword>
<evidence type="ECO:0000313" key="9">
    <source>
        <dbReference type="EMBL" id="KAK9833164.1"/>
    </source>
</evidence>
<keyword evidence="5" id="KW-1133">Transmembrane helix</keyword>
<keyword evidence="3" id="KW-0812">Transmembrane</keyword>
<dbReference type="GO" id="GO:0042721">
    <property type="term" value="C:TIM22 mitochondrial import inner membrane insertion complex"/>
    <property type="evidence" value="ECO:0007669"/>
    <property type="project" value="InterPro"/>
</dbReference>
<evidence type="ECO:0000256" key="1">
    <source>
        <dbReference type="ARBA" id="ARBA00004448"/>
    </source>
</evidence>
<proteinExistence type="inferred from homology"/>
<accession>A0AAW1RH77</accession>
<evidence type="ECO:0000256" key="5">
    <source>
        <dbReference type="ARBA" id="ARBA00022989"/>
    </source>
</evidence>
<keyword evidence="6" id="KW-0496">Mitochondrion</keyword>
<evidence type="ECO:0008006" key="11">
    <source>
        <dbReference type="Google" id="ProtNLM"/>
    </source>
</evidence>
<feature type="region of interest" description="Disordered" evidence="8">
    <location>
        <begin position="1"/>
        <end position="29"/>
    </location>
</feature>
<evidence type="ECO:0000256" key="4">
    <source>
        <dbReference type="ARBA" id="ARBA00022792"/>
    </source>
</evidence>
<dbReference type="Pfam" id="PF02466">
    <property type="entry name" value="Tim17"/>
    <property type="match status" value="1"/>
</dbReference>
<dbReference type="GO" id="GO:0045039">
    <property type="term" value="P:protein insertion into mitochondrial inner membrane"/>
    <property type="evidence" value="ECO:0007669"/>
    <property type="project" value="InterPro"/>
</dbReference>
<dbReference type="GO" id="GO:0030943">
    <property type="term" value="F:mitochondrion targeting sequence binding"/>
    <property type="evidence" value="ECO:0007669"/>
    <property type="project" value="TreeGrafter"/>
</dbReference>
<evidence type="ECO:0000256" key="2">
    <source>
        <dbReference type="ARBA" id="ARBA00008444"/>
    </source>
</evidence>
<comment type="caution">
    <text evidence="9">The sequence shown here is derived from an EMBL/GenBank/DDBJ whole genome shotgun (WGS) entry which is preliminary data.</text>
</comment>
<keyword evidence="10" id="KW-1185">Reference proteome</keyword>
<dbReference type="AlphaFoldDB" id="A0AAW1RH77"/>
<dbReference type="PANTHER" id="PTHR14110">
    <property type="entry name" value="MITOCHONDRIAL IMPORT INNER MEMBRANE TRANSLOCASE SUBUNIT TIM22"/>
    <property type="match status" value="1"/>
</dbReference>
<evidence type="ECO:0000313" key="10">
    <source>
        <dbReference type="Proteomes" id="UP001438707"/>
    </source>
</evidence>
<comment type="subcellular location">
    <subcellularLocation>
        <location evidence="1">Mitochondrion inner membrane</location>
        <topology evidence="1">Multi-pass membrane protein</topology>
    </subcellularLocation>
</comment>
<dbReference type="InterPro" id="IPR039175">
    <property type="entry name" value="TIM22"/>
</dbReference>
<evidence type="ECO:0000256" key="3">
    <source>
        <dbReference type="ARBA" id="ARBA00022692"/>
    </source>
</evidence>
<reference evidence="9 10" key="1">
    <citation type="journal article" date="2024" name="Nat. Commun.">
        <title>Phylogenomics reveals the evolutionary origins of lichenization in chlorophyte algae.</title>
        <authorList>
            <person name="Puginier C."/>
            <person name="Libourel C."/>
            <person name="Otte J."/>
            <person name="Skaloud P."/>
            <person name="Haon M."/>
            <person name="Grisel S."/>
            <person name="Petersen M."/>
            <person name="Berrin J.G."/>
            <person name="Delaux P.M."/>
            <person name="Dal Grande F."/>
            <person name="Keller J."/>
        </authorList>
    </citation>
    <scope>NUCLEOTIDE SEQUENCE [LARGE SCALE GENOMIC DNA]</scope>
    <source>
        <strain evidence="9 10">SAG 2145</strain>
    </source>
</reference>
<organism evidence="9 10">
    <name type="scientific">Apatococcus lobatus</name>
    <dbReference type="NCBI Taxonomy" id="904363"/>
    <lineage>
        <taxon>Eukaryota</taxon>
        <taxon>Viridiplantae</taxon>
        <taxon>Chlorophyta</taxon>
        <taxon>core chlorophytes</taxon>
        <taxon>Trebouxiophyceae</taxon>
        <taxon>Chlorellales</taxon>
        <taxon>Chlorellaceae</taxon>
        <taxon>Apatococcus</taxon>
    </lineage>
</organism>
<comment type="similarity">
    <text evidence="2">Belongs to the Tim17/Tim22/Tim23 family.</text>
</comment>
<dbReference type="PANTHER" id="PTHR14110:SF0">
    <property type="entry name" value="MITOCHONDRIAL IMPORT INNER MEMBRANE TRANSLOCASE SUBUNIT TIM22"/>
    <property type="match status" value="1"/>
</dbReference>
<keyword evidence="4" id="KW-0999">Mitochondrion inner membrane</keyword>
<protein>
    <recommendedName>
        <fullName evidence="11">Mitochondrial import inner membrane translocase subunit TIM22</fullName>
    </recommendedName>
</protein>
<gene>
    <name evidence="9" type="ORF">WJX74_008924</name>
</gene>
<name>A0AAW1RH77_9CHLO</name>
<sequence>MADSPEEASPQQSQPSPSPQPTAQPGRKTYKRISIPTQEEQIQEDSMNNCAVRTVLSGGMGMVLGVVFGIFMGTMDGAGVGMEVAGAQKQTARQVAKEMFLTARSRSWTYAKGFGAMGALFAGSECVIEKTRAKHDIYNSVYAGCFTGGSIAYSTGPKGMCAGCLTFAAFSALIDKIMEHD</sequence>